<name>A0ABR6NAU3_9SPHN</name>
<protein>
    <submittedName>
        <fullName evidence="1">Uncharacterized protein YbcV (DUF1398 family)</fullName>
    </submittedName>
</protein>
<comment type="caution">
    <text evidence="1">The sequence shown here is derived from an EMBL/GenBank/DDBJ whole genome shotgun (WGS) entry which is preliminary data.</text>
</comment>
<dbReference type="InterPro" id="IPR036696">
    <property type="entry name" value="YdfO-like_sf"/>
</dbReference>
<dbReference type="Proteomes" id="UP001138540">
    <property type="component" value="Unassembled WGS sequence"/>
</dbReference>
<dbReference type="EMBL" id="JACHKA010000001">
    <property type="protein sequence ID" value="MBB5984374.1"/>
    <property type="molecule type" value="Genomic_DNA"/>
</dbReference>
<proteinExistence type="predicted"/>
<gene>
    <name evidence="1" type="ORF">HNP60_000348</name>
</gene>
<accession>A0ABR6NAU3</accession>
<dbReference type="RefSeq" id="WP_184149413.1">
    <property type="nucleotide sequence ID" value="NZ_JACHKA010000001.1"/>
</dbReference>
<evidence type="ECO:0000313" key="1">
    <source>
        <dbReference type="EMBL" id="MBB5984374.1"/>
    </source>
</evidence>
<organism evidence="1 2">
    <name type="scientific">Sphingobium lignivorans</name>
    <dbReference type="NCBI Taxonomy" id="2735886"/>
    <lineage>
        <taxon>Bacteria</taxon>
        <taxon>Pseudomonadati</taxon>
        <taxon>Pseudomonadota</taxon>
        <taxon>Alphaproteobacteria</taxon>
        <taxon>Sphingomonadales</taxon>
        <taxon>Sphingomonadaceae</taxon>
        <taxon>Sphingobium</taxon>
    </lineage>
</organism>
<sequence>MQDELKDIAARCLAGAEDDSMTFPQIVGALIDAGFEGYAVDYRAGTASYYLPAGRCFTLPIRDEGPPVAAAFDAPAIRAAIAQAQALAPGYTYAGFCRTVRDAGCAGYLVSFSGRRALYYGRTAETHVELFPDAP</sequence>
<dbReference type="SUPFAM" id="SSF160419">
    <property type="entry name" value="YdfO-like"/>
    <property type="match status" value="1"/>
</dbReference>
<reference evidence="1 2" key="1">
    <citation type="submission" date="2020-08" db="EMBL/GenBank/DDBJ databases">
        <title>Exploring microbial biodiversity for novel pathways involved in the catabolism of aromatic compounds derived from lignin.</title>
        <authorList>
            <person name="Elkins J."/>
        </authorList>
    </citation>
    <scope>NUCLEOTIDE SEQUENCE [LARGE SCALE GENOMIC DNA]</scope>
    <source>
        <strain evidence="1 2">B1D3A</strain>
    </source>
</reference>
<keyword evidence="2" id="KW-1185">Reference proteome</keyword>
<evidence type="ECO:0000313" key="2">
    <source>
        <dbReference type="Proteomes" id="UP001138540"/>
    </source>
</evidence>